<sequence>MSRNGRDRTESPWYCPQCVIWVGWKHDECLEGHDCPRLPLRYDDIETDNSWQVTRRDRLRGTWRSLADRLSRGDGDR</sequence>
<proteinExistence type="predicted"/>
<gene>
    <name evidence="1" type="ORF">B2G88_10105</name>
</gene>
<dbReference type="Proteomes" id="UP000196084">
    <property type="component" value="Unassembled WGS sequence"/>
</dbReference>
<protein>
    <submittedName>
        <fullName evidence="1">Uncharacterized protein</fullName>
    </submittedName>
</protein>
<dbReference type="RefSeq" id="WP_054863956.1">
    <property type="nucleotide sequence ID" value="NZ_MWPH01000002.1"/>
</dbReference>
<keyword evidence="2" id="KW-1185">Reference proteome</keyword>
<reference evidence="1 2" key="1">
    <citation type="submission" date="2017-02" db="EMBL/GenBank/DDBJ databases">
        <title>Natronthermophilus aegyptiacus gen. nov.,sp. nov., an aerobic, extremely halophilic alkalithermophilic archaeon isolated from the athalassohaline Wadi An Natrun, Egypt.</title>
        <authorList>
            <person name="Zhao B."/>
        </authorList>
    </citation>
    <scope>NUCLEOTIDE SEQUENCE [LARGE SCALE GENOMIC DNA]</scope>
    <source>
        <strain evidence="1 2">CGMCC 1.3597</strain>
    </source>
</reference>
<evidence type="ECO:0000313" key="1">
    <source>
        <dbReference type="EMBL" id="OVE84727.1"/>
    </source>
</evidence>
<comment type="caution">
    <text evidence="1">The sequence shown here is derived from an EMBL/GenBank/DDBJ whole genome shotgun (WGS) entry which is preliminary data.</text>
</comment>
<dbReference type="OrthoDB" id="350664at2157"/>
<accession>A0A202E925</accession>
<dbReference type="EMBL" id="MWPH01000002">
    <property type="protein sequence ID" value="OVE84727.1"/>
    <property type="molecule type" value="Genomic_DNA"/>
</dbReference>
<organism evidence="1 2">
    <name type="scientific">Natronolimnobius baerhuensis</name>
    <dbReference type="NCBI Taxonomy" id="253108"/>
    <lineage>
        <taxon>Archaea</taxon>
        <taxon>Methanobacteriati</taxon>
        <taxon>Methanobacteriota</taxon>
        <taxon>Stenosarchaea group</taxon>
        <taxon>Halobacteria</taxon>
        <taxon>Halobacteriales</taxon>
        <taxon>Natrialbaceae</taxon>
        <taxon>Natronolimnobius</taxon>
    </lineage>
</organism>
<evidence type="ECO:0000313" key="2">
    <source>
        <dbReference type="Proteomes" id="UP000196084"/>
    </source>
</evidence>
<name>A0A202E925_9EURY</name>
<dbReference type="AlphaFoldDB" id="A0A202E925"/>